<feature type="domain" description="Glycoside hydrolase family 65 central catalytic" evidence="9">
    <location>
        <begin position="298"/>
        <end position="523"/>
    </location>
</feature>
<comment type="function">
    <text evidence="5">Catalyzes the hydrolysis of glucose from the disaccharide unit linked to hydroxylysine residues of collagen and collagen-like proteins.</text>
</comment>
<gene>
    <name evidence="11" type="ORF">TrLO_g5115</name>
</gene>
<proteinExistence type="inferred from homology"/>
<comment type="caution">
    <text evidence="11">The sequence shown here is derived from an EMBL/GenBank/DDBJ whole genome shotgun (WGS) entry which is preliminary data.</text>
</comment>
<evidence type="ECO:0000313" key="12">
    <source>
        <dbReference type="Proteomes" id="UP001165122"/>
    </source>
</evidence>
<dbReference type="EMBL" id="BRXW01000443">
    <property type="protein sequence ID" value="GMH55289.1"/>
    <property type="molecule type" value="Genomic_DNA"/>
</dbReference>
<dbReference type="OrthoDB" id="200349at2759"/>
<evidence type="ECO:0000256" key="2">
    <source>
        <dbReference type="ARBA" id="ARBA00022801"/>
    </source>
</evidence>
<dbReference type="EC" id="3.2.1.107" evidence="6"/>
<dbReference type="InterPro" id="IPR005194">
    <property type="entry name" value="Glyco_hydro_65_C"/>
</dbReference>
<dbReference type="AlphaFoldDB" id="A0A9W6ZIT6"/>
<evidence type="ECO:0000256" key="5">
    <source>
        <dbReference type="ARBA" id="ARBA00053339"/>
    </source>
</evidence>
<reference evidence="12" key="1">
    <citation type="journal article" date="2023" name="Commun. Biol.">
        <title>Genome analysis of Parmales, the sister group of diatoms, reveals the evolutionary specialization of diatoms from phago-mixotrophs to photoautotrophs.</title>
        <authorList>
            <person name="Ban H."/>
            <person name="Sato S."/>
            <person name="Yoshikawa S."/>
            <person name="Yamada K."/>
            <person name="Nakamura Y."/>
            <person name="Ichinomiya M."/>
            <person name="Sato N."/>
            <person name="Blanc-Mathieu R."/>
            <person name="Endo H."/>
            <person name="Kuwata A."/>
            <person name="Ogata H."/>
        </authorList>
    </citation>
    <scope>NUCLEOTIDE SEQUENCE [LARGE SCALE GENOMIC DNA]</scope>
    <source>
        <strain evidence="12">NIES 3700</strain>
    </source>
</reference>
<dbReference type="PANTHER" id="PTHR11051">
    <property type="entry name" value="GLYCOSYL HYDROLASE-RELATED"/>
    <property type="match status" value="1"/>
</dbReference>
<evidence type="ECO:0000256" key="7">
    <source>
        <dbReference type="ARBA" id="ARBA00071505"/>
    </source>
</evidence>
<dbReference type="GO" id="GO:0005975">
    <property type="term" value="P:carbohydrate metabolic process"/>
    <property type="evidence" value="ECO:0007669"/>
    <property type="project" value="InterPro"/>
</dbReference>
<accession>A0A9W6ZIT6</accession>
<evidence type="ECO:0000256" key="1">
    <source>
        <dbReference type="ARBA" id="ARBA00006768"/>
    </source>
</evidence>
<protein>
    <recommendedName>
        <fullName evidence="7">Protein-glucosylgalactosylhydroxylysine glucosidase</fullName>
        <ecNumber evidence="6">3.2.1.107</ecNumber>
    </recommendedName>
    <alternativeName>
        <fullName evidence="8">Acid trehalase-like protein 1</fullName>
    </alternativeName>
</protein>
<dbReference type="GO" id="GO:0047402">
    <property type="term" value="F:protein-glucosylgalactosylhydroxylysine glucosidase activity"/>
    <property type="evidence" value="ECO:0007669"/>
    <property type="project" value="UniProtKB-EC"/>
</dbReference>
<organism evidence="11 12">
    <name type="scientific">Triparma laevis f. longispina</name>
    <dbReference type="NCBI Taxonomy" id="1714387"/>
    <lineage>
        <taxon>Eukaryota</taxon>
        <taxon>Sar</taxon>
        <taxon>Stramenopiles</taxon>
        <taxon>Ochrophyta</taxon>
        <taxon>Bolidophyceae</taxon>
        <taxon>Parmales</taxon>
        <taxon>Triparmaceae</taxon>
        <taxon>Triparma</taxon>
    </lineage>
</organism>
<dbReference type="PANTHER" id="PTHR11051:SF8">
    <property type="entry name" value="PROTEIN-GLUCOSYLGALACTOSYLHYDROXYLYSINE GLUCOSIDASE"/>
    <property type="match status" value="1"/>
</dbReference>
<dbReference type="Gene3D" id="1.50.10.10">
    <property type="match status" value="1"/>
</dbReference>
<feature type="domain" description="Glycoside hydrolase family 65 C-terminal" evidence="10">
    <location>
        <begin position="633"/>
        <end position="693"/>
    </location>
</feature>
<evidence type="ECO:0000313" key="11">
    <source>
        <dbReference type="EMBL" id="GMH55289.1"/>
    </source>
</evidence>
<evidence type="ECO:0000256" key="6">
    <source>
        <dbReference type="ARBA" id="ARBA00066430"/>
    </source>
</evidence>
<name>A0A9W6ZIT6_9STRA</name>
<dbReference type="Proteomes" id="UP001165122">
    <property type="component" value="Unassembled WGS sequence"/>
</dbReference>
<evidence type="ECO:0000259" key="9">
    <source>
        <dbReference type="Pfam" id="PF03632"/>
    </source>
</evidence>
<keyword evidence="3" id="KW-0326">Glycosidase</keyword>
<dbReference type="SUPFAM" id="SSF48208">
    <property type="entry name" value="Six-hairpin glycosidases"/>
    <property type="match status" value="1"/>
</dbReference>
<comment type="similarity">
    <text evidence="1">Belongs to the glycosyl hydrolase 65 family.</text>
</comment>
<keyword evidence="2" id="KW-0378">Hydrolase</keyword>
<dbReference type="FunFam" id="1.50.10.10:FF:000023">
    <property type="entry name" value="Protein-glucosylgalactosylhydroxylysine glucosidase"/>
    <property type="match status" value="1"/>
</dbReference>
<dbReference type="Pfam" id="PF03633">
    <property type="entry name" value="Glyco_hydro_65C"/>
    <property type="match status" value="1"/>
</dbReference>
<keyword evidence="12" id="KW-1185">Reference proteome</keyword>
<dbReference type="Gene3D" id="2.60.420.10">
    <property type="entry name" value="Maltose phosphorylase, domain 3"/>
    <property type="match status" value="1"/>
</dbReference>
<evidence type="ECO:0000256" key="8">
    <source>
        <dbReference type="ARBA" id="ARBA00079982"/>
    </source>
</evidence>
<dbReference type="InterPro" id="IPR008928">
    <property type="entry name" value="6-hairpin_glycosidase_sf"/>
</dbReference>
<evidence type="ECO:0000256" key="3">
    <source>
        <dbReference type="ARBA" id="ARBA00023295"/>
    </source>
</evidence>
<evidence type="ECO:0000259" key="10">
    <source>
        <dbReference type="Pfam" id="PF03633"/>
    </source>
</evidence>
<evidence type="ECO:0000256" key="4">
    <source>
        <dbReference type="ARBA" id="ARBA00051415"/>
    </source>
</evidence>
<dbReference type="InterPro" id="IPR012341">
    <property type="entry name" value="6hp_glycosidase-like_sf"/>
</dbReference>
<dbReference type="InterPro" id="IPR005195">
    <property type="entry name" value="Glyco_hydro_65_M"/>
</dbReference>
<sequence>MCLPARGMPPDWEQASSQSNLLYSEDDRQIDKTLRATVGNGYLSFVVGSNTMYAAGVFNGAAPAVSEELLRDDGTSMRARLPSYTSISLDETEFSVYATGLDLVNGTYTRRSISNDNMTQIEQKWYCSQNKMHVCVLELSAISSVNQQLNLVEGSGDDSSDLLIDNKNTEDGEFTVLTGSTIAEEFDGSGTIPISIAYSTFNSSVSLKAGIPSTFYTIVAVRTGGDCNYNSSDNSCQNCADYVSQLSALSLSDAKEALESLEGGTFFEDHVSTFADLFESGIEIAGRQDVARAVNSSIYYLLSAIRADTFYSLSPGGLASNSYNGHTFWDCETWMLPPLILLRPDVAKSALIYRYNRLDGAKMKAKSYDPPYEGSMFPWESASTGEEVTPSWAATGAREQHISADIGLAVAQYFYATSDVQFMEEAGLEMMEDIASFWLSRVEFDDDNAAHIVDVIPPDEYVDHATDSVYTNAAVAQFFYAAQDVFEQIRGEEAPSAWKEVAEGLVLPFDDQNKIYLEHADYKGEQIKQADVVLLDYPLGVEMEDEVKKNNLEYYANVTDPGGPAMTWGMHSLGYLGLEMWEEASANFNRSFANTANSPYLIWQETPTGGATNFLTGAGGFLQGVLNGYGGVRIGKDGMHLYPKLIDGSEGLVFRSLHFVGCKIDVKVGTDEVTVGLVEGCDVDLNIGIGGGEAFVGDVIFATPLAGKILISRA</sequence>
<comment type="catalytic activity">
    <reaction evidence="4">
        <text>(5R)-5-O-[alpha-D-glucosyl-(1-&gt;2)-beta-D-galactosyl]-5-hydroxy-L-lysyl-[collagen] + H2O = (5R)-5-O-(beta-D-galactosyl)-5-hydroxy-L-lysyl-[collagen] + D-glucose</text>
        <dbReference type="Rhea" id="RHEA:11068"/>
        <dbReference type="Rhea" id="RHEA-COMP:12753"/>
        <dbReference type="Rhea" id="RHEA-COMP:12754"/>
        <dbReference type="ChEBI" id="CHEBI:4167"/>
        <dbReference type="ChEBI" id="CHEBI:15377"/>
        <dbReference type="ChEBI" id="CHEBI:133443"/>
        <dbReference type="ChEBI" id="CHEBI:133452"/>
        <dbReference type="EC" id="3.2.1.107"/>
    </reaction>
</comment>
<dbReference type="Pfam" id="PF03632">
    <property type="entry name" value="Glyco_hydro_65m"/>
    <property type="match status" value="1"/>
</dbReference>